<dbReference type="Pfam" id="PF00246">
    <property type="entry name" value="Peptidase_M14"/>
    <property type="match status" value="1"/>
</dbReference>
<dbReference type="InterPro" id="IPR011989">
    <property type="entry name" value="ARM-like"/>
</dbReference>
<dbReference type="Bgee" id="ENSCHIG00000014364">
    <property type="expression patterns" value="Expressed in longissimus thoracis muscle"/>
</dbReference>
<name>A0A452EKU5_CAPHI</name>
<evidence type="ECO:0000313" key="17">
    <source>
        <dbReference type="Ensembl" id="ENSCHIP00000012688.1"/>
    </source>
</evidence>
<dbReference type="InterPro" id="IPR033852">
    <property type="entry name" value="CBPC1/4"/>
</dbReference>
<feature type="region of interest" description="Disordered" evidence="15">
    <location>
        <begin position="294"/>
        <end position="344"/>
    </location>
</feature>
<evidence type="ECO:0000256" key="7">
    <source>
        <dbReference type="ARBA" id="ARBA00022723"/>
    </source>
</evidence>
<evidence type="ECO:0000256" key="5">
    <source>
        <dbReference type="ARBA" id="ARBA00022645"/>
    </source>
</evidence>
<comment type="similarity">
    <text evidence="3 14">Belongs to the peptidase M14 family.</text>
</comment>
<comment type="subcellular location">
    <subcellularLocation>
        <location evidence="2">Cytoplasm</location>
        <location evidence="2">Cytosol</location>
    </subcellularLocation>
</comment>
<dbReference type="InterPro" id="IPR000834">
    <property type="entry name" value="Peptidase_M14"/>
</dbReference>
<dbReference type="STRING" id="9925.ENSCHIP00000012688"/>
<dbReference type="Ensembl" id="ENSCHIT00000020480.1">
    <property type="protein sequence ID" value="ENSCHIP00000012688.1"/>
    <property type="gene ID" value="ENSCHIG00000014364.1"/>
</dbReference>
<dbReference type="PROSITE" id="PS52035">
    <property type="entry name" value="PEPTIDASE_M14"/>
    <property type="match status" value="1"/>
</dbReference>
<feature type="compositionally biased region" description="Acidic residues" evidence="15">
    <location>
        <begin position="300"/>
        <end position="329"/>
    </location>
</feature>
<sequence>MAEQEASGLQVLLHTLQSSLDRESILAILQLLGDLLSVGTDRRIRYMISKGGSEALLRTLVDTARTDSPDYVILLPLFRLLAKVGLRDKKFGQKALELEALDVTLILARKNLCHSQNLLHCLWALRVFASSVTTGAMLGINGAMELLLKVITPYTQKHTQVIRTATEVLAALLKSKSNSRRAVNRSYVPRLLRLHQDWHSHDTANSFVPIRRALLLCLKHIAKLRSGREAFLAAQGMEILFNTIQNCLDDQSLEPVISIVLQILRQCYPKSPLPLLTSSSAYSFPVPGIVTSEAPRVLTEEDYEDDSEEEEDKDSDSEDVKEEDDDLETDVNKLSSKPGLDRPEEELMQYKAMCLELSCSLEELESKPGDDLNSDETEYANHHHIPTAASPKGLFLNKDQISGGQEKEVPVQTSLLSRVKMGRSSIHLTSKRGPGMNSYRNAHSNDPGIGSSGSDVSDIQASFLEDAWDMDAISCPRISASFSNSTKTRETAEFIDQLLQTHLKPMVFHDPYLYMAKARRTRSVADFTMMAFPDFWGHCPPLSAQPMLQRKRGVQRIKILEDVRRLIQPSDIINKVVFSLDEPRPLQDTASDCLQFFSAFESGNLRKAIQVREFEYDLLVNADVNSTQHQQWFYFKVSGMRAAAPYRFNIINCEKPNSQFNYGMQLTLYSVKEALLGRPTWVRTGYDICYYKNHYRQRTAGTGAASGKCYYTLTFAVTFPHAEDACYLAYHYPYTYSALMTHLDILEKSVNRKQVYFRQEVLCQTLGGNSCPLVTITAMPESDSADHLEQFRQRPYQVITARVHPGESNASWVMKGTLEFLVSSDPVARLLRENFIFKIIPMLNPDGVINGNHRCSLRGEDLNRQWLSPSAHLQPTIYHAKGLLHYLGSIGRRPTVFCDFHGHSQKKNVFLYGCSIKETLWQAEATVGTSNLSEDVSYRTLPKILDKLAPAFTMSSCSFLVEKSRASTARVVVWREMGVSRSYTMESSYCGCNQGPYQGLQFGTGELEEMGAMFCLGLLVLELKSGSCSHQLLTRAAALLNAEEESLDFYLQRILWRETNSSHDDDGDSDDSKYSCQ</sequence>
<protein>
    <recommendedName>
        <fullName evidence="12">tubulin-glutamate carboxypeptidase</fullName>
        <ecNumber evidence="12">3.4.17.24</ecNumber>
    </recommendedName>
</protein>
<dbReference type="CDD" id="cd06906">
    <property type="entry name" value="M14_Nna1"/>
    <property type="match status" value="1"/>
</dbReference>
<dbReference type="GO" id="GO:0004181">
    <property type="term" value="F:metallocarboxypeptidase activity"/>
    <property type="evidence" value="ECO:0007669"/>
    <property type="project" value="InterPro"/>
</dbReference>
<evidence type="ECO:0000259" key="16">
    <source>
        <dbReference type="PROSITE" id="PS52035"/>
    </source>
</evidence>
<dbReference type="Gene3D" id="3.40.630.10">
    <property type="entry name" value="Zn peptidases"/>
    <property type="match status" value="1"/>
</dbReference>
<dbReference type="InterPro" id="IPR050821">
    <property type="entry name" value="Cytosolic_carboxypeptidase"/>
</dbReference>
<reference evidence="17 18" key="1">
    <citation type="submission" date="2016-04" db="EMBL/GenBank/DDBJ databases">
        <title>Polished mammalian reference genomes with single-molecule sequencing and chromosome conformation capture applied to the Capra hircus genome.</title>
        <authorList>
            <person name="Bickhart D.M."/>
            <person name="Koren S."/>
            <person name="Rosen B."/>
            <person name="Hastie A."/>
            <person name="Liachko I."/>
            <person name="Sullivan S.T."/>
            <person name="Burton J."/>
            <person name="Sayre B.L."/>
            <person name="Huson H.J."/>
            <person name="Lee J."/>
            <person name="Lam E."/>
            <person name="Kelley C.M."/>
            <person name="Hutchison J.L."/>
            <person name="Zhou Y."/>
            <person name="Sun J."/>
            <person name="Crisa A."/>
            <person name="Schwartz J.C."/>
            <person name="Hammond J.A."/>
            <person name="Schroeder S.G."/>
            <person name="Liu G.E."/>
            <person name="Dunham M."/>
            <person name="Shendure J."/>
            <person name="Sonstegard T.S."/>
            <person name="Phillippy A.M."/>
            <person name="Van Tassell C.P."/>
            <person name="Smith T.P."/>
        </authorList>
    </citation>
    <scope>NUCLEOTIDE SEQUENCE [LARGE SCALE GENOMIC DNA]</scope>
</reference>
<comment type="cofactor">
    <cofactor evidence="1">
        <name>Zn(2+)</name>
        <dbReference type="ChEBI" id="CHEBI:29105"/>
    </cofactor>
</comment>
<dbReference type="PANTHER" id="PTHR12756:SF5">
    <property type="entry name" value="CYTOSOLIC CARBOXYPEPTIDASE 4"/>
    <property type="match status" value="1"/>
</dbReference>
<evidence type="ECO:0000256" key="11">
    <source>
        <dbReference type="ARBA" id="ARBA00024524"/>
    </source>
</evidence>
<evidence type="ECO:0000256" key="2">
    <source>
        <dbReference type="ARBA" id="ARBA00004514"/>
    </source>
</evidence>
<dbReference type="GO" id="GO:0006508">
    <property type="term" value="P:proteolysis"/>
    <property type="evidence" value="ECO:0007669"/>
    <property type="project" value="UniProtKB-KW"/>
</dbReference>
<evidence type="ECO:0000256" key="9">
    <source>
        <dbReference type="ARBA" id="ARBA00022833"/>
    </source>
</evidence>
<dbReference type="FunFam" id="3.40.630.10:FF:000024">
    <property type="entry name" value="ATP/GTP binding protein 1"/>
    <property type="match status" value="1"/>
</dbReference>
<dbReference type="InterPro" id="IPR016024">
    <property type="entry name" value="ARM-type_fold"/>
</dbReference>
<keyword evidence="8" id="KW-0378">Hydrolase</keyword>
<keyword evidence="7" id="KW-0479">Metal-binding</keyword>
<evidence type="ECO:0000256" key="8">
    <source>
        <dbReference type="ARBA" id="ARBA00022801"/>
    </source>
</evidence>
<dbReference type="Gene3D" id="2.60.40.3120">
    <property type="match status" value="1"/>
</dbReference>
<evidence type="ECO:0000256" key="12">
    <source>
        <dbReference type="ARBA" id="ARBA00026108"/>
    </source>
</evidence>
<feature type="domain" description="Peptidase M14" evidence="16">
    <location>
        <begin position="732"/>
        <end position="1022"/>
    </location>
</feature>
<comment type="catalytic activity">
    <reaction evidence="11">
        <text>C-terminal L-alpha-aminoacyl-L-glutamyl-L-glutamyl-[tubulin] + H2O = C-terminal L-alpha-aminoacyl-L-glutamyl-[tubulin] + L-glutamate</text>
        <dbReference type="Rhea" id="RHEA:63792"/>
        <dbReference type="Rhea" id="RHEA-COMP:16435"/>
        <dbReference type="Rhea" id="RHEA-COMP:16436"/>
        <dbReference type="ChEBI" id="CHEBI:15377"/>
        <dbReference type="ChEBI" id="CHEBI:29985"/>
        <dbReference type="ChEBI" id="CHEBI:149555"/>
        <dbReference type="ChEBI" id="CHEBI:149556"/>
        <dbReference type="EC" id="3.4.17.24"/>
    </reaction>
    <physiologicalReaction direction="left-to-right" evidence="11">
        <dbReference type="Rhea" id="RHEA:63793"/>
    </physiologicalReaction>
</comment>
<accession>A0A452EKU5</accession>
<evidence type="ECO:0000256" key="4">
    <source>
        <dbReference type="ARBA" id="ARBA00022490"/>
    </source>
</evidence>
<dbReference type="FunFam" id="2.60.40.3120:FF:000001">
    <property type="entry name" value="cytosolic carboxypeptidase 1 isoform X1"/>
    <property type="match status" value="1"/>
</dbReference>
<evidence type="ECO:0000313" key="18">
    <source>
        <dbReference type="Proteomes" id="UP000291000"/>
    </source>
</evidence>
<evidence type="ECO:0000256" key="6">
    <source>
        <dbReference type="ARBA" id="ARBA00022670"/>
    </source>
</evidence>
<reference evidence="17" key="3">
    <citation type="submission" date="2025-09" db="UniProtKB">
        <authorList>
            <consortium name="Ensembl"/>
        </authorList>
    </citation>
    <scope>IDENTIFICATION</scope>
</reference>
<keyword evidence="10" id="KW-0482">Metalloprotease</keyword>
<gene>
    <name evidence="17" type="primary">AGBL1</name>
</gene>
<evidence type="ECO:0000256" key="15">
    <source>
        <dbReference type="SAM" id="MobiDB-lite"/>
    </source>
</evidence>
<evidence type="ECO:0000256" key="3">
    <source>
        <dbReference type="ARBA" id="ARBA00005988"/>
    </source>
</evidence>
<dbReference type="SUPFAM" id="SSF53187">
    <property type="entry name" value="Zn-dependent exopeptidases"/>
    <property type="match status" value="1"/>
</dbReference>
<dbReference type="InterPro" id="IPR040626">
    <property type="entry name" value="Pepdidase_M14_N"/>
</dbReference>
<dbReference type="EC" id="3.4.17.24" evidence="12"/>
<evidence type="ECO:0000256" key="1">
    <source>
        <dbReference type="ARBA" id="ARBA00001947"/>
    </source>
</evidence>
<keyword evidence="6" id="KW-0645">Protease</keyword>
<keyword evidence="4" id="KW-0963">Cytoplasm</keyword>
<dbReference type="Proteomes" id="UP000291000">
    <property type="component" value="Chromosome 21"/>
</dbReference>
<keyword evidence="5" id="KW-0121">Carboxypeptidase</keyword>
<dbReference type="GeneTree" id="ENSGT00940000160936"/>
<dbReference type="Pfam" id="PF25571">
    <property type="entry name" value="TPR_CCP1_N"/>
    <property type="match status" value="1"/>
</dbReference>
<dbReference type="EMBL" id="LWLT01000019">
    <property type="status" value="NOT_ANNOTATED_CDS"/>
    <property type="molecule type" value="Genomic_DNA"/>
</dbReference>
<comment type="catalytic activity">
    <reaction evidence="13">
        <text>(L-glutamyl)(n+1)-gamma-L-glutamyl-L-glutamyl-[protein] + H2O = (L-glutamyl)(n)-gamma-L-glutamyl-L-glutamyl-[protein] + L-glutamate</text>
        <dbReference type="Rhea" id="RHEA:60004"/>
        <dbReference type="Rhea" id="RHEA-COMP:15519"/>
        <dbReference type="Rhea" id="RHEA-COMP:15675"/>
        <dbReference type="ChEBI" id="CHEBI:15377"/>
        <dbReference type="ChEBI" id="CHEBI:29985"/>
        <dbReference type="ChEBI" id="CHEBI:143623"/>
    </reaction>
    <physiologicalReaction direction="left-to-right" evidence="13">
        <dbReference type="Rhea" id="RHEA:60005"/>
    </physiologicalReaction>
</comment>
<evidence type="ECO:0000256" key="10">
    <source>
        <dbReference type="ARBA" id="ARBA00023049"/>
    </source>
</evidence>
<dbReference type="Gene3D" id="1.25.10.10">
    <property type="entry name" value="Leucine-rich Repeat Variant"/>
    <property type="match status" value="1"/>
</dbReference>
<dbReference type="Pfam" id="PF18027">
    <property type="entry name" value="Pepdidase_M14_N"/>
    <property type="match status" value="1"/>
</dbReference>
<dbReference type="GO" id="GO:0005829">
    <property type="term" value="C:cytosol"/>
    <property type="evidence" value="ECO:0007669"/>
    <property type="project" value="UniProtKB-SubCell"/>
</dbReference>
<dbReference type="PANTHER" id="PTHR12756">
    <property type="entry name" value="CYTOSOLIC CARBOXYPEPTIDASE"/>
    <property type="match status" value="1"/>
</dbReference>
<feature type="active site" description="Proton donor/acceptor" evidence="14">
    <location>
        <position position="986"/>
    </location>
</feature>
<keyword evidence="18" id="KW-1185">Reference proteome</keyword>
<proteinExistence type="inferred from homology"/>
<evidence type="ECO:0000256" key="13">
    <source>
        <dbReference type="ARBA" id="ARBA00029302"/>
    </source>
</evidence>
<reference evidence="17" key="2">
    <citation type="submission" date="2025-08" db="UniProtKB">
        <authorList>
            <consortium name="Ensembl"/>
        </authorList>
    </citation>
    <scope>IDENTIFICATION</scope>
</reference>
<organism evidence="17 18">
    <name type="scientific">Capra hircus</name>
    <name type="common">Goat</name>
    <dbReference type="NCBI Taxonomy" id="9925"/>
    <lineage>
        <taxon>Eukaryota</taxon>
        <taxon>Metazoa</taxon>
        <taxon>Chordata</taxon>
        <taxon>Craniata</taxon>
        <taxon>Vertebrata</taxon>
        <taxon>Euteleostomi</taxon>
        <taxon>Mammalia</taxon>
        <taxon>Eutheria</taxon>
        <taxon>Laurasiatheria</taxon>
        <taxon>Artiodactyla</taxon>
        <taxon>Ruminantia</taxon>
        <taxon>Pecora</taxon>
        <taxon>Bovidae</taxon>
        <taxon>Caprinae</taxon>
        <taxon>Capra</taxon>
    </lineage>
</organism>
<dbReference type="SUPFAM" id="SSF48371">
    <property type="entry name" value="ARM repeat"/>
    <property type="match status" value="1"/>
</dbReference>
<dbReference type="GO" id="GO:0008270">
    <property type="term" value="F:zinc ion binding"/>
    <property type="evidence" value="ECO:0007669"/>
    <property type="project" value="InterPro"/>
</dbReference>
<evidence type="ECO:0000256" key="14">
    <source>
        <dbReference type="PROSITE-ProRule" id="PRU01379"/>
    </source>
</evidence>
<keyword evidence="9" id="KW-0862">Zinc</keyword>
<dbReference type="AlphaFoldDB" id="A0A452EKU5"/>